<dbReference type="AlphaFoldDB" id="A0A5M8NWB0"/>
<dbReference type="Proteomes" id="UP000324575">
    <property type="component" value="Unassembled WGS sequence"/>
</dbReference>
<dbReference type="EMBL" id="SNRX01000061">
    <property type="protein sequence ID" value="KAA6300628.1"/>
    <property type="molecule type" value="Genomic_DNA"/>
</dbReference>
<keyword evidence="1" id="KW-1133">Transmembrane helix</keyword>
<proteinExistence type="predicted"/>
<gene>
    <name evidence="2" type="ORF">EZS26_003234</name>
</gene>
<sequence length="34" mass="3943">MIGIKQAYIATTFVFHVLIVFMGFFYTTKILTIN</sequence>
<protein>
    <submittedName>
        <fullName evidence="2">Uncharacterized protein</fullName>
    </submittedName>
</protein>
<comment type="caution">
    <text evidence="2">The sequence shown here is derived from an EMBL/GenBank/DDBJ whole genome shotgun (WGS) entry which is preliminary data.</text>
</comment>
<keyword evidence="1" id="KW-0812">Transmembrane</keyword>
<evidence type="ECO:0000256" key="1">
    <source>
        <dbReference type="SAM" id="Phobius"/>
    </source>
</evidence>
<keyword evidence="1" id="KW-0472">Membrane</keyword>
<organism evidence="2 3">
    <name type="scientific">Candidatus Ordinivivax streblomastigis</name>
    <dbReference type="NCBI Taxonomy" id="2540710"/>
    <lineage>
        <taxon>Bacteria</taxon>
        <taxon>Pseudomonadati</taxon>
        <taxon>Bacteroidota</taxon>
        <taxon>Bacteroidia</taxon>
        <taxon>Bacteroidales</taxon>
        <taxon>Candidatus Ordinivivax</taxon>
    </lineage>
</organism>
<accession>A0A5M8NWB0</accession>
<name>A0A5M8NWB0_9BACT</name>
<reference evidence="2 3" key="1">
    <citation type="submission" date="2019-03" db="EMBL/GenBank/DDBJ databases">
        <title>Single cell metagenomics reveals metabolic interactions within the superorganism composed of flagellate Streblomastix strix and complex community of Bacteroidetes bacteria on its surface.</title>
        <authorList>
            <person name="Treitli S.C."/>
            <person name="Kolisko M."/>
            <person name="Husnik F."/>
            <person name="Keeling P."/>
            <person name="Hampl V."/>
        </authorList>
    </citation>
    <scope>NUCLEOTIDE SEQUENCE [LARGE SCALE GENOMIC DNA]</scope>
    <source>
        <strain evidence="2">St1</strain>
    </source>
</reference>
<evidence type="ECO:0000313" key="2">
    <source>
        <dbReference type="EMBL" id="KAA6300628.1"/>
    </source>
</evidence>
<feature type="transmembrane region" description="Helical" evidence="1">
    <location>
        <begin position="7"/>
        <end position="26"/>
    </location>
</feature>
<evidence type="ECO:0000313" key="3">
    <source>
        <dbReference type="Proteomes" id="UP000324575"/>
    </source>
</evidence>